<dbReference type="RefSeq" id="WP_284347909.1">
    <property type="nucleotide sequence ID" value="NZ_BSNF01000010.1"/>
</dbReference>
<name>A0ABQ5U6Z1_9PROT</name>
<dbReference type="GO" id="GO:0016740">
    <property type="term" value="F:transferase activity"/>
    <property type="evidence" value="ECO:0007669"/>
    <property type="project" value="UniProtKB-KW"/>
</dbReference>
<keyword evidence="1" id="KW-0808">Transferase</keyword>
<comment type="caution">
    <text evidence="1">The sequence shown here is derived from an EMBL/GenBank/DDBJ whole genome shotgun (WGS) entry which is preliminary data.</text>
</comment>
<gene>
    <name evidence="1" type="primary">rfaG</name>
    <name evidence="1" type="ORF">GCM10007924_31440</name>
</gene>
<sequence length="404" mass="45202">MNQRKALQTEQCRVNRPLAPDKILFVSKYDPTTARHWSGTPHYFWLHLEKHVGGPVHVCRPTSLGWFRLVSKVVRRLAALTGKTGVNLTRSRFYARRIGAEVQREIERVEPAIVVGVAASIELAGVTTDVPIIHMTDATFAAVVGFYPEFSGLWKWLEKQGEDIEKAVIDKAAAVVCTSRWASDSVVRDYRANPAKVHTILQGPNIEKVPALSERDLARKFGGTCRILFVGRDWNRKGGDFLLEVFACLRAAGLNAELTIVGCRDPKIPDSSQITVLEDINKDEASERRLFDRVFGEASFFVLPTRAEAFGVVYAEAAAYATPSVAPDIGGVGSVIKDGKTGVLMPEDASPEQYADRILALWEDKETLFRMSRQARHFFETDLNWDHFTREFLTVVDQVTDDHD</sequence>
<dbReference type="Proteomes" id="UP001161409">
    <property type="component" value="Unassembled WGS sequence"/>
</dbReference>
<accession>A0ABQ5U6Z1</accession>
<dbReference type="Pfam" id="PF13692">
    <property type="entry name" value="Glyco_trans_1_4"/>
    <property type="match status" value="1"/>
</dbReference>
<organism evidence="1 2">
    <name type="scientific">Sneathiella chinensis</name>
    <dbReference type="NCBI Taxonomy" id="349750"/>
    <lineage>
        <taxon>Bacteria</taxon>
        <taxon>Pseudomonadati</taxon>
        <taxon>Pseudomonadota</taxon>
        <taxon>Alphaproteobacteria</taxon>
        <taxon>Sneathiellales</taxon>
        <taxon>Sneathiellaceae</taxon>
        <taxon>Sneathiella</taxon>
    </lineage>
</organism>
<proteinExistence type="predicted"/>
<reference evidence="1" key="1">
    <citation type="journal article" date="2014" name="Int. J. Syst. Evol. Microbiol.">
        <title>Complete genome of a new Firmicutes species belonging to the dominant human colonic microbiota ('Ruminococcus bicirculans') reveals two chromosomes and a selective capacity to utilize plant glucans.</title>
        <authorList>
            <consortium name="NISC Comparative Sequencing Program"/>
            <person name="Wegmann U."/>
            <person name="Louis P."/>
            <person name="Goesmann A."/>
            <person name="Henrissat B."/>
            <person name="Duncan S.H."/>
            <person name="Flint H.J."/>
        </authorList>
    </citation>
    <scope>NUCLEOTIDE SEQUENCE</scope>
    <source>
        <strain evidence="1">NBRC 103408</strain>
    </source>
</reference>
<keyword evidence="2" id="KW-1185">Reference proteome</keyword>
<evidence type="ECO:0000313" key="2">
    <source>
        <dbReference type="Proteomes" id="UP001161409"/>
    </source>
</evidence>
<dbReference type="CDD" id="cd03801">
    <property type="entry name" value="GT4_PimA-like"/>
    <property type="match status" value="1"/>
</dbReference>
<dbReference type="SUPFAM" id="SSF53756">
    <property type="entry name" value="UDP-Glycosyltransferase/glycogen phosphorylase"/>
    <property type="match status" value="1"/>
</dbReference>
<dbReference type="PANTHER" id="PTHR45947:SF3">
    <property type="entry name" value="SULFOQUINOVOSYL TRANSFERASE SQD2"/>
    <property type="match status" value="1"/>
</dbReference>
<dbReference type="Gene3D" id="3.40.50.2000">
    <property type="entry name" value="Glycogen Phosphorylase B"/>
    <property type="match status" value="2"/>
</dbReference>
<protein>
    <submittedName>
        <fullName evidence="1">Glycosyl transferase</fullName>
    </submittedName>
</protein>
<reference evidence="1" key="2">
    <citation type="submission" date="2023-01" db="EMBL/GenBank/DDBJ databases">
        <title>Draft genome sequence of Sneathiella chinensis strain NBRC 103408.</title>
        <authorList>
            <person name="Sun Q."/>
            <person name="Mori K."/>
        </authorList>
    </citation>
    <scope>NUCLEOTIDE SEQUENCE</scope>
    <source>
        <strain evidence="1">NBRC 103408</strain>
    </source>
</reference>
<evidence type="ECO:0000313" key="1">
    <source>
        <dbReference type="EMBL" id="GLQ07922.1"/>
    </source>
</evidence>
<dbReference type="PANTHER" id="PTHR45947">
    <property type="entry name" value="SULFOQUINOVOSYL TRANSFERASE SQD2"/>
    <property type="match status" value="1"/>
</dbReference>
<dbReference type="InterPro" id="IPR050194">
    <property type="entry name" value="Glycosyltransferase_grp1"/>
</dbReference>
<dbReference type="EMBL" id="BSNF01000010">
    <property type="protein sequence ID" value="GLQ07922.1"/>
    <property type="molecule type" value="Genomic_DNA"/>
</dbReference>